<dbReference type="FunFam" id="1.20.5.20:FF:000001">
    <property type="entry name" value="apolipoprotein A-I"/>
    <property type="match status" value="2"/>
</dbReference>
<dbReference type="GO" id="GO:0008203">
    <property type="term" value="P:cholesterol metabolic process"/>
    <property type="evidence" value="ECO:0007669"/>
    <property type="project" value="UniProtKB-KW"/>
</dbReference>
<accession>A0A8J6AJT6</accession>
<evidence type="ECO:0000256" key="12">
    <source>
        <dbReference type="ARBA" id="ARBA00023097"/>
    </source>
</evidence>
<feature type="region of interest" description="Disordered" evidence="25">
    <location>
        <begin position="707"/>
        <end position="745"/>
    </location>
</feature>
<comment type="caution">
    <text evidence="26">The sequence shown here is derived from an EMBL/GenBank/DDBJ whole genome shotgun (WGS) entry which is preliminary data.</text>
</comment>
<dbReference type="InterPro" id="IPR050163">
    <property type="entry name" value="Apolipoprotein_A1/A4/E"/>
</dbReference>
<evidence type="ECO:0000256" key="15">
    <source>
        <dbReference type="ARBA" id="ARBA00023166"/>
    </source>
</evidence>
<comment type="function">
    <text evidence="18">Participates in the reverse transport of cholesterol from tissues to the liver for excretion by promoting cholesterol efflux from tissues and by acting as a cofactor for the lecithin cholesterol acyltransferase (LCAT). As part of the SPAP complex, activates spermatozoa motility.</text>
</comment>
<keyword evidence="27" id="KW-1185">Reference proteome</keyword>
<dbReference type="InterPro" id="IPR000074">
    <property type="entry name" value="ApoA_E"/>
</dbReference>
<evidence type="ECO:0000256" key="23">
    <source>
        <dbReference type="ARBA" id="ARBA00042591"/>
    </source>
</evidence>
<evidence type="ECO:0000256" key="7">
    <source>
        <dbReference type="ARBA" id="ARBA00022548"/>
    </source>
</evidence>
<evidence type="ECO:0000313" key="26">
    <source>
        <dbReference type="EMBL" id="KAG8522193.1"/>
    </source>
</evidence>
<evidence type="ECO:0000256" key="18">
    <source>
        <dbReference type="ARBA" id="ARBA00037354"/>
    </source>
</evidence>
<evidence type="ECO:0000256" key="2">
    <source>
        <dbReference type="ARBA" id="ARBA00008788"/>
    </source>
</evidence>
<comment type="subcellular location">
    <subcellularLocation>
        <location evidence="1">Secreted</location>
    </subcellularLocation>
</comment>
<evidence type="ECO:0000256" key="1">
    <source>
        <dbReference type="ARBA" id="ARBA00004613"/>
    </source>
</evidence>
<dbReference type="AlphaFoldDB" id="A0A8J6AJT6"/>
<evidence type="ECO:0000313" key="27">
    <source>
        <dbReference type="Proteomes" id="UP000700334"/>
    </source>
</evidence>
<dbReference type="FunFam" id="1.20.120.20:FF:000007">
    <property type="entry name" value="Apolipoprotein A-IV a"/>
    <property type="match status" value="1"/>
</dbReference>
<evidence type="ECO:0000256" key="9">
    <source>
        <dbReference type="ARBA" id="ARBA00022737"/>
    </source>
</evidence>
<keyword evidence="8" id="KW-0732">Signal</keyword>
<keyword evidence="16" id="KW-0753">Steroid metabolism</keyword>
<dbReference type="GO" id="GO:0033700">
    <property type="term" value="P:phospholipid efflux"/>
    <property type="evidence" value="ECO:0007669"/>
    <property type="project" value="TreeGrafter"/>
</dbReference>
<dbReference type="GO" id="GO:1903561">
    <property type="term" value="C:extracellular vesicle"/>
    <property type="evidence" value="ECO:0007669"/>
    <property type="project" value="TreeGrafter"/>
</dbReference>
<comment type="subunit">
    <text evidence="3">Homodimer.</text>
</comment>
<feature type="coiled-coil region" evidence="24">
    <location>
        <begin position="620"/>
        <end position="647"/>
    </location>
</feature>
<evidence type="ECO:0000256" key="16">
    <source>
        <dbReference type="ARBA" id="ARBA00023221"/>
    </source>
</evidence>
<dbReference type="PANTHER" id="PTHR18976">
    <property type="entry name" value="APOLIPOPROTEIN"/>
    <property type="match status" value="1"/>
</dbReference>
<keyword evidence="13" id="KW-0443">Lipid metabolism</keyword>
<evidence type="ECO:0000256" key="20">
    <source>
        <dbReference type="ARBA" id="ARBA00040759"/>
    </source>
</evidence>
<dbReference type="GO" id="GO:0120020">
    <property type="term" value="F:cholesterol transfer activity"/>
    <property type="evidence" value="ECO:0007669"/>
    <property type="project" value="TreeGrafter"/>
</dbReference>
<organism evidence="26 27">
    <name type="scientific">Galemys pyrenaicus</name>
    <name type="common">Iberian desman</name>
    <name type="synonym">Pyrenean desman</name>
    <dbReference type="NCBI Taxonomy" id="202257"/>
    <lineage>
        <taxon>Eukaryota</taxon>
        <taxon>Metazoa</taxon>
        <taxon>Chordata</taxon>
        <taxon>Craniata</taxon>
        <taxon>Vertebrata</taxon>
        <taxon>Euteleostomi</taxon>
        <taxon>Mammalia</taxon>
        <taxon>Eutheria</taxon>
        <taxon>Laurasiatheria</taxon>
        <taxon>Eulipotyphla</taxon>
        <taxon>Talpidae</taxon>
        <taxon>Galemys</taxon>
    </lineage>
</organism>
<dbReference type="GO" id="GO:0034362">
    <property type="term" value="C:low-density lipoprotein particle"/>
    <property type="evidence" value="ECO:0007669"/>
    <property type="project" value="TreeGrafter"/>
</dbReference>
<keyword evidence="11" id="KW-0445">Lipid transport</keyword>
<evidence type="ECO:0000256" key="10">
    <source>
        <dbReference type="ARBA" id="ARBA00022850"/>
    </source>
</evidence>
<dbReference type="EMBL" id="JAGFMF010011443">
    <property type="protein sequence ID" value="KAG8522193.1"/>
    <property type="molecule type" value="Genomic_DNA"/>
</dbReference>
<evidence type="ECO:0000256" key="19">
    <source>
        <dbReference type="ARBA" id="ARBA00037735"/>
    </source>
</evidence>
<feature type="compositionally biased region" description="Low complexity" evidence="25">
    <location>
        <begin position="709"/>
        <end position="739"/>
    </location>
</feature>
<dbReference type="Pfam" id="PF01442">
    <property type="entry name" value="Apolipoprotein"/>
    <property type="match status" value="2"/>
</dbReference>
<keyword evidence="7" id="KW-0153">Cholesterol metabolism</keyword>
<dbReference type="Gene3D" id="6.10.140.380">
    <property type="match status" value="1"/>
</dbReference>
<keyword evidence="6" id="KW-0964">Secreted</keyword>
<dbReference type="GO" id="GO:0042157">
    <property type="term" value="P:lipoprotein metabolic process"/>
    <property type="evidence" value="ECO:0007669"/>
    <property type="project" value="InterPro"/>
</dbReference>
<dbReference type="GO" id="GO:0034361">
    <property type="term" value="C:very-low-density lipoprotein particle"/>
    <property type="evidence" value="ECO:0007669"/>
    <property type="project" value="TreeGrafter"/>
</dbReference>
<sequence>MLPTGSLCGLSFPRTGSSAPGPSSPRVDLCSAKALLGICPVSPRSPVSTPLGGATNSSPEEATEKALTATVGPLWAGSNSKPPDCPHPTRSACSVYMVLYLWKSSSHPDESHSTWPGPVSCSKDGAGLISLPAQPLPGGINKPGRAGAAQRPLDAGGHSHPFRMKAVVLTLAVIFLTGSQARHFWQQDEPQSSWDQVKDLVTSYVDTVKDSGRDHMAQFDASGLGKQLNLKLADGWDTLSATINKLQEQIGPITRDLLEKLEKDTAGMREVVNKDVELVKEKVQPYLDEFQKKVQQEVEIYRQKVAPLSAEFRESARQQLQELQEKLNPLSEKLRDSVRTHVDVLRTSLAPYGEEVRQLLAARLEALKKEGLGEYPVKAAEHLKAFGDRAKPALDEAREGLMPLLESLKTSVLTALDEAHKKLNTQMFLKAVVLALALVAGTGARAEVNADQVATVMWDYFSQLGNNAKEAVEHLQKSELTQQINALFQDKLGETEELRQQLTSYAQSMETALRKNVDNLQTTLTPYADEFKAKLDQNVQEIKGRLTPFGDELKVKIDQNVEELRRSLAPLAQDVQEQLNHQLEGLAFQMKKNADQLKAKISASADEMRQKLEPLVEDVRGKLKGNTEELQKSLAELSSQVDQQVEAFRRSVAPYGETFNRVMVQQVQELRQKLGPYAGSVQDHLSFLEMDLRNNLDSFFSTFKKTKSQEQPLALPEQEQPLALPEQKQPLALPEQEQPTAPPES</sequence>
<protein>
    <recommendedName>
        <fullName evidence="20">Apolipoprotein A-I</fullName>
    </recommendedName>
    <alternativeName>
        <fullName evidence="21">Apolipoprotein A-IV</fullName>
    </alternativeName>
    <alternativeName>
        <fullName evidence="22">Apolipoprotein A1</fullName>
    </alternativeName>
    <alternativeName>
        <fullName evidence="23">Apolipoprotein A4</fullName>
    </alternativeName>
</protein>
<dbReference type="OrthoDB" id="9886755at2759"/>
<evidence type="ECO:0000256" key="8">
    <source>
        <dbReference type="ARBA" id="ARBA00022729"/>
    </source>
</evidence>
<reference evidence="26" key="1">
    <citation type="journal article" date="2021" name="Evol. Appl.">
        <title>The genome of the Pyrenean desman and the effects of bottlenecks and inbreeding on the genomic landscape of an endangered species.</title>
        <authorList>
            <person name="Escoda L."/>
            <person name="Castresana J."/>
        </authorList>
    </citation>
    <scope>NUCLEOTIDE SEQUENCE</scope>
    <source>
        <strain evidence="26">IBE-C5619</strain>
    </source>
</reference>
<keyword evidence="4" id="KW-0813">Transport</keyword>
<keyword evidence="10" id="KW-0345">HDL</keyword>
<evidence type="ECO:0000256" key="13">
    <source>
        <dbReference type="ARBA" id="ARBA00023098"/>
    </source>
</evidence>
<keyword evidence="9" id="KW-0677">Repeat</keyword>
<keyword evidence="12" id="KW-0558">Oxidation</keyword>
<name>A0A8J6AJT6_GALPY</name>
<evidence type="ECO:0000256" key="21">
    <source>
        <dbReference type="ARBA" id="ARBA00041197"/>
    </source>
</evidence>
<evidence type="ECO:0000256" key="17">
    <source>
        <dbReference type="ARBA" id="ARBA00023288"/>
    </source>
</evidence>
<dbReference type="GO" id="GO:0034364">
    <property type="term" value="C:high-density lipoprotein particle"/>
    <property type="evidence" value="ECO:0007669"/>
    <property type="project" value="UniProtKB-KW"/>
</dbReference>
<dbReference type="PANTHER" id="PTHR18976:SF11">
    <property type="entry name" value="APOLIPOPROTEIN A-I"/>
    <property type="match status" value="1"/>
</dbReference>
<dbReference type="GO" id="GO:0042627">
    <property type="term" value="C:chylomicron"/>
    <property type="evidence" value="ECO:0007669"/>
    <property type="project" value="UniProtKB-KW"/>
</dbReference>
<evidence type="ECO:0000256" key="11">
    <source>
        <dbReference type="ARBA" id="ARBA00023055"/>
    </source>
</evidence>
<gene>
    <name evidence="26" type="ORF">J0S82_007801</name>
</gene>
<dbReference type="Gene3D" id="1.20.5.20">
    <property type="match status" value="1"/>
</dbReference>
<dbReference type="GO" id="GO:0005543">
    <property type="term" value="F:phospholipid binding"/>
    <property type="evidence" value="ECO:0007669"/>
    <property type="project" value="TreeGrafter"/>
</dbReference>
<comment type="similarity">
    <text evidence="2">Belongs to the apolipoprotein A1/A4/E family.</text>
</comment>
<keyword evidence="24" id="KW-0175">Coiled coil</keyword>
<dbReference type="Gene3D" id="1.20.120.20">
    <property type="entry name" value="Apolipoprotein"/>
    <property type="match status" value="4"/>
</dbReference>
<keyword evidence="17" id="KW-0449">Lipoprotein</keyword>
<dbReference type="FunFam" id="1.20.120.20:FF:000005">
    <property type="entry name" value="Apolipoprotein A-IV"/>
    <property type="match status" value="1"/>
</dbReference>
<dbReference type="SUPFAM" id="SSF58113">
    <property type="entry name" value="Apolipoprotein A-I"/>
    <property type="match status" value="2"/>
</dbReference>
<evidence type="ECO:0000256" key="22">
    <source>
        <dbReference type="ARBA" id="ARBA00042590"/>
    </source>
</evidence>
<evidence type="ECO:0000256" key="6">
    <source>
        <dbReference type="ARBA" id="ARBA00022525"/>
    </source>
</evidence>
<dbReference type="GO" id="GO:0033344">
    <property type="term" value="P:cholesterol efflux"/>
    <property type="evidence" value="ECO:0007669"/>
    <property type="project" value="TreeGrafter"/>
</dbReference>
<keyword evidence="14" id="KW-0564">Palmitate</keyword>
<evidence type="ECO:0000256" key="24">
    <source>
        <dbReference type="SAM" id="Coils"/>
    </source>
</evidence>
<dbReference type="Proteomes" id="UP000700334">
    <property type="component" value="Unassembled WGS sequence"/>
</dbReference>
<evidence type="ECO:0000256" key="14">
    <source>
        <dbReference type="ARBA" id="ARBA00023139"/>
    </source>
</evidence>
<dbReference type="GO" id="GO:0060228">
    <property type="term" value="F:phosphatidylcholine-sterol O-acyltransferase activator activity"/>
    <property type="evidence" value="ECO:0007669"/>
    <property type="project" value="TreeGrafter"/>
</dbReference>
<evidence type="ECO:0000256" key="5">
    <source>
        <dbReference type="ARBA" id="ARBA00022513"/>
    </source>
</evidence>
<dbReference type="SUPFAM" id="SSF47162">
    <property type="entry name" value="Apolipoprotein"/>
    <property type="match status" value="1"/>
</dbReference>
<evidence type="ECO:0000256" key="3">
    <source>
        <dbReference type="ARBA" id="ARBA00011738"/>
    </source>
</evidence>
<comment type="function">
    <text evidence="19">May have a role in chylomicrons and VLDL secretion and catabolism. Required for efficient activation of lipoprotein lipase by ApoC-II; potent activator of LCAT. Apoa-IV is a major component of HDL and chylomicrons.</text>
</comment>
<evidence type="ECO:0000256" key="4">
    <source>
        <dbReference type="ARBA" id="ARBA00022448"/>
    </source>
</evidence>
<proteinExistence type="inferred from homology"/>
<evidence type="ECO:0000256" key="25">
    <source>
        <dbReference type="SAM" id="MobiDB-lite"/>
    </source>
</evidence>
<keyword evidence="5" id="KW-0162">Chylomicron</keyword>
<keyword evidence="15" id="KW-1207">Sterol metabolism</keyword>
<dbReference type="GO" id="GO:0055090">
    <property type="term" value="P:acylglycerol homeostasis"/>
    <property type="evidence" value="ECO:0007669"/>
    <property type="project" value="TreeGrafter"/>
</dbReference>